<accession>A0ABN2EGL8</accession>
<dbReference type="InterPro" id="IPR011089">
    <property type="entry name" value="GmrSD_C"/>
</dbReference>
<dbReference type="PANTHER" id="PTHR35149">
    <property type="entry name" value="SLL5132 PROTEIN"/>
    <property type="match status" value="1"/>
</dbReference>
<evidence type="ECO:0000259" key="1">
    <source>
        <dbReference type="Pfam" id="PF03235"/>
    </source>
</evidence>
<evidence type="ECO:0000313" key="5">
    <source>
        <dbReference type="Proteomes" id="UP001501705"/>
    </source>
</evidence>
<dbReference type="Pfam" id="PF07510">
    <property type="entry name" value="GmrSD_C"/>
    <property type="match status" value="1"/>
</dbReference>
<sequence>MHRSRGGSVQQDMIQGKAVTIQEVFTARQYRLDSYQRDYTWGREDIRRLIDDLRAKFMTNWSLEHDREDVSRYSPYFLGPYVYHEDAHITFLVDGQQRITTLHLMLVYLRELLLAQDLEGEAAHLSSLIQSRKFGKPVYTLDIPDRGPFLEQVFSAQDYALPDNAPGDLRRLWEGARVLQEEFPEELRGDALPYFVDWLLDGVCMVGIRAATSEQGWEIYESMNDRGVRLGPIDLLKSFLLSRIGGEKGGVDKIWRQMVSELAGIDANAPSEFIKTFLISRYADVSMEPGDNPTDVERINGPFHAWVKDNVERLDLHKSSDFRGLVDDLAKYSERFRTLAAASNAYDRELQSVFFNAYNGIKSQAAPILAAVEPKDDSASFKTKAQLIADYLDLLFARRIVNDLPSSGLDSYAVRLVERVRGGVSVDKLRTILAEEVSALDYDFKNMKAYGLRSNNSGQVRYLLARLTGFVQTSCGLTDDMAAYLDTSRPFEIEHIWANHFERYQPETNTRAMFDAYRNRLGALLLLRKSDNASYQDLPYEKKVVYYQRQNQIAGSLHTGHRERNPTFNRFAKQYKLDRLLRAFAKFDKKAIDERQALYQRLCELIWDPTTFGTLPTAAARRPDPSRTRTRARYDVSVADLITKGLLPADAELIGQRRGERFQAQVLADGRIQVASGETFRSLSGAGEFVLQTKACPGWNFWQTQLDGRLVRLIDIRRDALEKGLV</sequence>
<comment type="caution">
    <text evidence="4">The sequence shown here is derived from an EMBL/GenBank/DDBJ whole genome shotgun (WGS) entry which is preliminary data.</text>
</comment>
<reference evidence="4 5" key="1">
    <citation type="journal article" date="2019" name="Int. J. Syst. Evol. Microbiol.">
        <title>The Global Catalogue of Microorganisms (GCM) 10K type strain sequencing project: providing services to taxonomists for standard genome sequencing and annotation.</title>
        <authorList>
            <consortium name="The Broad Institute Genomics Platform"/>
            <consortium name="The Broad Institute Genome Sequencing Center for Infectious Disease"/>
            <person name="Wu L."/>
            <person name="Ma J."/>
        </authorList>
    </citation>
    <scope>NUCLEOTIDE SEQUENCE [LARGE SCALE GENOMIC DNA]</scope>
    <source>
        <strain evidence="4 5">JCM 15572</strain>
    </source>
</reference>
<organism evidence="4 5">
    <name type="scientific">Kribbella hippodromi</name>
    <dbReference type="NCBI Taxonomy" id="434347"/>
    <lineage>
        <taxon>Bacteria</taxon>
        <taxon>Bacillati</taxon>
        <taxon>Actinomycetota</taxon>
        <taxon>Actinomycetes</taxon>
        <taxon>Propionibacteriales</taxon>
        <taxon>Kribbellaceae</taxon>
        <taxon>Kribbella</taxon>
    </lineage>
</organism>
<dbReference type="Pfam" id="PF03235">
    <property type="entry name" value="GmrSD_N"/>
    <property type="match status" value="1"/>
</dbReference>
<name>A0ABN2EGL8_9ACTN</name>
<dbReference type="PANTHER" id="PTHR35149:SF2">
    <property type="entry name" value="DUF262 DOMAIN-CONTAINING PROTEIN"/>
    <property type="match status" value="1"/>
</dbReference>
<evidence type="ECO:0000313" key="4">
    <source>
        <dbReference type="EMBL" id="GAA1606923.1"/>
    </source>
</evidence>
<feature type="domain" description="RAMA" evidence="3">
    <location>
        <begin position="621"/>
        <end position="720"/>
    </location>
</feature>
<gene>
    <name evidence="4" type="ORF">GCM10009804_73640</name>
</gene>
<dbReference type="Pfam" id="PF18755">
    <property type="entry name" value="RAMA"/>
    <property type="match status" value="1"/>
</dbReference>
<proteinExistence type="predicted"/>
<feature type="domain" description="GmrSD restriction endonucleases C-terminal" evidence="2">
    <location>
        <begin position="443"/>
        <end position="598"/>
    </location>
</feature>
<evidence type="ECO:0000259" key="2">
    <source>
        <dbReference type="Pfam" id="PF07510"/>
    </source>
</evidence>
<dbReference type="EMBL" id="BAAAPH010000040">
    <property type="protein sequence ID" value="GAA1606923.1"/>
    <property type="molecule type" value="Genomic_DNA"/>
</dbReference>
<feature type="domain" description="GmrSD restriction endonucleases N-terminal" evidence="1">
    <location>
        <begin position="22"/>
        <end position="241"/>
    </location>
</feature>
<protein>
    <submittedName>
        <fullName evidence="4">DUF262 domain-containing protein</fullName>
    </submittedName>
</protein>
<dbReference type="InterPro" id="IPR040843">
    <property type="entry name" value="RAMA"/>
</dbReference>
<dbReference type="Proteomes" id="UP001501705">
    <property type="component" value="Unassembled WGS sequence"/>
</dbReference>
<dbReference type="InterPro" id="IPR004919">
    <property type="entry name" value="GmrSD_N"/>
</dbReference>
<keyword evidence="5" id="KW-1185">Reference proteome</keyword>
<evidence type="ECO:0000259" key="3">
    <source>
        <dbReference type="Pfam" id="PF18755"/>
    </source>
</evidence>